<accession>A0AA94WMB7</accession>
<protein>
    <submittedName>
        <fullName evidence="2">Uncharacterized protein</fullName>
    </submittedName>
</protein>
<evidence type="ECO:0000313" key="2">
    <source>
        <dbReference type="EMBL" id="TYS58514.1"/>
    </source>
</evidence>
<evidence type="ECO:0000313" key="3">
    <source>
        <dbReference type="Proteomes" id="UP000323393"/>
    </source>
</evidence>
<organism evidence="2 3">
    <name type="scientific">Sutcliffiella horikoshii</name>
    <dbReference type="NCBI Taxonomy" id="79883"/>
    <lineage>
        <taxon>Bacteria</taxon>
        <taxon>Bacillati</taxon>
        <taxon>Bacillota</taxon>
        <taxon>Bacilli</taxon>
        <taxon>Bacillales</taxon>
        <taxon>Bacillaceae</taxon>
        <taxon>Sutcliffiella</taxon>
    </lineage>
</organism>
<sequence length="85" mass="9420">MFLGTLLFAGLVGFLSMRVKVRFIIFINFVTIIASVLFGEAFVTPPNESWFSPIGMEAAIVFTGVVLLVVVLIFRFVFSAVLSRE</sequence>
<dbReference type="EMBL" id="VTEU01000004">
    <property type="protein sequence ID" value="TYS58514.1"/>
    <property type="molecule type" value="Genomic_DNA"/>
</dbReference>
<keyword evidence="1" id="KW-0812">Transmembrane</keyword>
<dbReference type="Proteomes" id="UP000323393">
    <property type="component" value="Unassembled WGS sequence"/>
</dbReference>
<dbReference type="AlphaFoldDB" id="A0AA94WMB7"/>
<keyword evidence="1" id="KW-1133">Transmembrane helix</keyword>
<proteinExistence type="predicted"/>
<reference evidence="2 3" key="1">
    <citation type="submission" date="2019-08" db="EMBL/GenBank/DDBJ databases">
        <title>Bacillus genomes from the desert of Cuatro Cienegas, Coahuila.</title>
        <authorList>
            <person name="Olmedo-Alvarez G."/>
        </authorList>
    </citation>
    <scope>NUCLEOTIDE SEQUENCE [LARGE SCALE GENOMIC DNA]</scope>
    <source>
        <strain evidence="2 3">CH88_3T</strain>
    </source>
</reference>
<comment type="caution">
    <text evidence="2">The sequence shown here is derived from an EMBL/GenBank/DDBJ whole genome shotgun (WGS) entry which is preliminary data.</text>
</comment>
<gene>
    <name evidence="2" type="ORF">FZC74_11955</name>
</gene>
<keyword evidence="1" id="KW-0472">Membrane</keyword>
<evidence type="ECO:0000256" key="1">
    <source>
        <dbReference type="SAM" id="Phobius"/>
    </source>
</evidence>
<name>A0AA94WMB7_9BACI</name>
<feature type="transmembrane region" description="Helical" evidence="1">
    <location>
        <begin position="59"/>
        <end position="82"/>
    </location>
</feature>
<feature type="transmembrane region" description="Helical" evidence="1">
    <location>
        <begin position="21"/>
        <end position="39"/>
    </location>
</feature>